<reference evidence="1 2" key="1">
    <citation type="submission" date="2021-09" db="EMBL/GenBank/DDBJ databases">
        <title>Lysobacter sp. 13A isolated from the river sediment.</title>
        <authorList>
            <person name="Liu H."/>
            <person name="Li S."/>
            <person name="Mao S."/>
        </authorList>
    </citation>
    <scope>NUCLEOTIDE SEQUENCE [LARGE SCALE GENOMIC DNA]</scope>
    <source>
        <strain evidence="1 2">13A</strain>
    </source>
</reference>
<proteinExistence type="predicted"/>
<dbReference type="EMBL" id="JAINZW010000002">
    <property type="protein sequence ID" value="MBZ4039101.1"/>
    <property type="molecule type" value="Genomic_DNA"/>
</dbReference>
<organism evidence="1 2">
    <name type="scientific">Novilysobacter selenitireducens</name>
    <dbReference type="NCBI Taxonomy" id="2872639"/>
    <lineage>
        <taxon>Bacteria</taxon>
        <taxon>Pseudomonadati</taxon>
        <taxon>Pseudomonadota</taxon>
        <taxon>Gammaproteobacteria</taxon>
        <taxon>Lysobacterales</taxon>
        <taxon>Lysobacteraceae</taxon>
        <taxon>Novilysobacter</taxon>
    </lineage>
</organism>
<protein>
    <submittedName>
        <fullName evidence="1">Uncharacterized protein</fullName>
    </submittedName>
</protein>
<keyword evidence="2" id="KW-1185">Reference proteome</keyword>
<accession>A0ABS7T5E6</accession>
<evidence type="ECO:0000313" key="1">
    <source>
        <dbReference type="EMBL" id="MBZ4039101.1"/>
    </source>
</evidence>
<comment type="caution">
    <text evidence="1">The sequence shown here is derived from an EMBL/GenBank/DDBJ whole genome shotgun (WGS) entry which is preliminary data.</text>
</comment>
<evidence type="ECO:0000313" key="2">
    <source>
        <dbReference type="Proteomes" id="UP001430954"/>
    </source>
</evidence>
<sequence length="178" mass="21576">MLSNDLKPIGFNTWEKEEWEQYRTRLELPDHEATLEFYRQVVYDHFEHFNEHYPDFVLEAYDFFIEYMTAQEAYEQIKYFLDKPMTDWGTQYDHFKTRNQDYLIYQRMSKDLTPPFPPVLIHSTLLIDDGWRVYGREIHLIEGTHRVSYLRRMLELGEIAPDSIHKFVVLRPRSSGAT</sequence>
<name>A0ABS7T5E6_9GAMM</name>
<gene>
    <name evidence="1" type="ORF">K6753_06090</name>
</gene>
<dbReference type="Proteomes" id="UP001430954">
    <property type="component" value="Unassembled WGS sequence"/>
</dbReference>
<dbReference type="RefSeq" id="WP_223675342.1">
    <property type="nucleotide sequence ID" value="NZ_JAINZW010000002.1"/>
</dbReference>